<gene>
    <name evidence="3" type="primary">LOC111107276</name>
</gene>
<dbReference type="Proteomes" id="UP000694844">
    <property type="component" value="Chromosome 8"/>
</dbReference>
<dbReference type="RefSeq" id="XP_022298099.1">
    <property type="nucleotide sequence ID" value="XM_022442391.1"/>
</dbReference>
<dbReference type="KEGG" id="cvn:111107276"/>
<dbReference type="OrthoDB" id="6140038at2759"/>
<accession>A0A8B8B5X4</accession>
<protein>
    <submittedName>
        <fullName evidence="3">Uncharacterized protein LOC111107276</fullName>
    </submittedName>
</protein>
<proteinExistence type="predicted"/>
<feature type="region of interest" description="Disordered" evidence="1">
    <location>
        <begin position="1"/>
        <end position="22"/>
    </location>
</feature>
<organism evidence="2 3">
    <name type="scientific">Crassostrea virginica</name>
    <name type="common">Eastern oyster</name>
    <dbReference type="NCBI Taxonomy" id="6565"/>
    <lineage>
        <taxon>Eukaryota</taxon>
        <taxon>Metazoa</taxon>
        <taxon>Spiralia</taxon>
        <taxon>Lophotrochozoa</taxon>
        <taxon>Mollusca</taxon>
        <taxon>Bivalvia</taxon>
        <taxon>Autobranchia</taxon>
        <taxon>Pteriomorphia</taxon>
        <taxon>Ostreida</taxon>
        <taxon>Ostreoidea</taxon>
        <taxon>Ostreidae</taxon>
        <taxon>Crassostrea</taxon>
    </lineage>
</organism>
<reference evidence="3" key="1">
    <citation type="submission" date="2025-08" db="UniProtKB">
        <authorList>
            <consortium name="RefSeq"/>
        </authorList>
    </citation>
    <scope>IDENTIFICATION</scope>
    <source>
        <tissue evidence="3">Whole sample</tissue>
    </source>
</reference>
<keyword evidence="2" id="KW-1185">Reference proteome</keyword>
<dbReference type="AlphaFoldDB" id="A0A8B8B5X4"/>
<dbReference type="GeneID" id="111107276"/>
<evidence type="ECO:0000313" key="3">
    <source>
        <dbReference type="RefSeq" id="XP_022298099.1"/>
    </source>
</evidence>
<evidence type="ECO:0000256" key="1">
    <source>
        <dbReference type="SAM" id="MobiDB-lite"/>
    </source>
</evidence>
<evidence type="ECO:0000313" key="2">
    <source>
        <dbReference type="Proteomes" id="UP000694844"/>
    </source>
</evidence>
<sequence length="348" mass="40397">MCSLSDLTHSSSDGNSDDNDLPSDTSSWSLNLIDKFGIRKVLTDPFELVRYEWSLCNLTDDEVFRIDEIVKICSLPCIDFYSLEEIPFENSKLYKQWVQEWFPKTTVKELKLFSDNCEEFGYFLFDTIQQMHKPKEKENEEPFEIDYQVLFEKFLKLFELKIKVQPSLPTARATIFGQEISSKADFLCTKCDDPRKILSVCEVKRKCLAEDSEISPVKKKFRPSSSKLATVSEECPNSSFVLGMPPNVYAQHVGKLLAYLESSVLKKGLMGIVVQKTNVIFTFLKIKPESLEKIRRQKPGSIKFDPSKNEEPLFFYTEQFNFLKCQDRKVIFKALLALRMMEVKGWDY</sequence>
<name>A0A8B8B5X4_CRAVI</name>